<organism evidence="1 2">
    <name type="scientific">Lentinus brumalis</name>
    <dbReference type="NCBI Taxonomy" id="2498619"/>
    <lineage>
        <taxon>Eukaryota</taxon>
        <taxon>Fungi</taxon>
        <taxon>Dikarya</taxon>
        <taxon>Basidiomycota</taxon>
        <taxon>Agaricomycotina</taxon>
        <taxon>Agaricomycetes</taxon>
        <taxon>Polyporales</taxon>
        <taxon>Polyporaceae</taxon>
        <taxon>Lentinus</taxon>
    </lineage>
</organism>
<gene>
    <name evidence="1" type="ORF">OH76DRAFT_1483858</name>
</gene>
<evidence type="ECO:0000313" key="2">
    <source>
        <dbReference type="Proteomes" id="UP000256964"/>
    </source>
</evidence>
<evidence type="ECO:0000313" key="1">
    <source>
        <dbReference type="EMBL" id="RDX48493.1"/>
    </source>
</evidence>
<dbReference type="AlphaFoldDB" id="A0A371D7J4"/>
<keyword evidence="2" id="KW-1185">Reference proteome</keyword>
<dbReference type="EMBL" id="KZ857411">
    <property type="protein sequence ID" value="RDX48493.1"/>
    <property type="molecule type" value="Genomic_DNA"/>
</dbReference>
<protein>
    <submittedName>
        <fullName evidence="1">Uncharacterized protein</fullName>
    </submittedName>
</protein>
<name>A0A371D7J4_9APHY</name>
<proteinExistence type="predicted"/>
<sequence length="250" mass="27923">MKTCRVLYREGARPLLKQHRVCLHGGEAQLVSFLRFTRADPPLSFRSFPALVLGPNLSKRGLSDKVGKDLRDFFEALAASEYTNLRGLSLFKAEKLLANHSLATAIAQLTSLKFLSMGESVGAQGSLLLRRPRSKSRLPASDLYGRWDPFVANLHRAFPNLAAITIHDGECVIAPDGYDTTAMEEDKRLGSFVRGFYHAVLEGDLDHYRHKRPRSQREATLGLPDDEDALLGGDYCMESCEGEQLRFAER</sequence>
<accession>A0A371D7J4</accession>
<reference evidence="1 2" key="1">
    <citation type="journal article" date="2018" name="Biotechnol. Biofuels">
        <title>Integrative visual omics of the white-rot fungus Polyporus brumalis exposes the biotechnological potential of its oxidative enzymes for delignifying raw plant biomass.</title>
        <authorList>
            <person name="Miyauchi S."/>
            <person name="Rancon A."/>
            <person name="Drula E."/>
            <person name="Hage H."/>
            <person name="Chaduli D."/>
            <person name="Favel A."/>
            <person name="Grisel S."/>
            <person name="Henrissat B."/>
            <person name="Herpoel-Gimbert I."/>
            <person name="Ruiz-Duenas F.J."/>
            <person name="Chevret D."/>
            <person name="Hainaut M."/>
            <person name="Lin J."/>
            <person name="Wang M."/>
            <person name="Pangilinan J."/>
            <person name="Lipzen A."/>
            <person name="Lesage-Meessen L."/>
            <person name="Navarro D."/>
            <person name="Riley R."/>
            <person name="Grigoriev I.V."/>
            <person name="Zhou S."/>
            <person name="Raouche S."/>
            <person name="Rosso M.N."/>
        </authorList>
    </citation>
    <scope>NUCLEOTIDE SEQUENCE [LARGE SCALE GENOMIC DNA]</scope>
    <source>
        <strain evidence="1 2">BRFM 1820</strain>
    </source>
</reference>
<dbReference type="Proteomes" id="UP000256964">
    <property type="component" value="Unassembled WGS sequence"/>
</dbReference>